<sequence length="121" mass="14059">MYLEQIILVTMLLLINTEHSLSLKCYTCSFCSIPFDPNSPLVTEHDDCTWCAKITIKGIPFPHRLCSADCGFNYWKRNFTSFSYDCCQTDLCNKSIQIRVTHKFLLSLVLIFICYIINKKN</sequence>
<dbReference type="WBParaSite" id="SMRG1_42290.1">
    <property type="protein sequence ID" value="SMRG1_42290.1"/>
    <property type="gene ID" value="SMRG1_42290"/>
</dbReference>
<reference evidence="3" key="1">
    <citation type="submission" date="2023-11" db="UniProtKB">
        <authorList>
            <consortium name="WormBaseParasite"/>
        </authorList>
    </citation>
    <scope>IDENTIFICATION</scope>
</reference>
<name>A0AA84ZRV2_9TREM</name>
<feature type="signal peptide" evidence="1">
    <location>
        <begin position="1"/>
        <end position="22"/>
    </location>
</feature>
<dbReference type="InterPro" id="IPR045860">
    <property type="entry name" value="Snake_toxin-like_sf"/>
</dbReference>
<organism evidence="2 3">
    <name type="scientific">Schistosoma margrebowiei</name>
    <dbReference type="NCBI Taxonomy" id="48269"/>
    <lineage>
        <taxon>Eukaryota</taxon>
        <taxon>Metazoa</taxon>
        <taxon>Spiralia</taxon>
        <taxon>Lophotrochozoa</taxon>
        <taxon>Platyhelminthes</taxon>
        <taxon>Trematoda</taxon>
        <taxon>Digenea</taxon>
        <taxon>Strigeidida</taxon>
        <taxon>Schistosomatoidea</taxon>
        <taxon>Schistosomatidae</taxon>
        <taxon>Schistosoma</taxon>
    </lineage>
</organism>
<dbReference type="Proteomes" id="UP000050790">
    <property type="component" value="Unassembled WGS sequence"/>
</dbReference>
<evidence type="ECO:0008006" key="4">
    <source>
        <dbReference type="Google" id="ProtNLM"/>
    </source>
</evidence>
<dbReference type="AlphaFoldDB" id="A0AA84ZRV2"/>
<feature type="chain" id="PRO_5041637963" description="UPAR/Ly6 domain-containing protein" evidence="1">
    <location>
        <begin position="23"/>
        <end position="121"/>
    </location>
</feature>
<protein>
    <recommendedName>
        <fullName evidence="4">UPAR/Ly6 domain-containing protein</fullName>
    </recommendedName>
</protein>
<keyword evidence="1" id="KW-0732">Signal</keyword>
<accession>A0AA84ZRV2</accession>
<evidence type="ECO:0000313" key="2">
    <source>
        <dbReference type="Proteomes" id="UP000050790"/>
    </source>
</evidence>
<evidence type="ECO:0000256" key="1">
    <source>
        <dbReference type="SAM" id="SignalP"/>
    </source>
</evidence>
<dbReference type="SUPFAM" id="SSF57302">
    <property type="entry name" value="Snake toxin-like"/>
    <property type="match status" value="1"/>
</dbReference>
<evidence type="ECO:0000313" key="3">
    <source>
        <dbReference type="WBParaSite" id="SMRG1_42290.1"/>
    </source>
</evidence>
<proteinExistence type="predicted"/>